<organism evidence="1 2">
    <name type="scientific">Riccia fluitans</name>
    <dbReference type="NCBI Taxonomy" id="41844"/>
    <lineage>
        <taxon>Eukaryota</taxon>
        <taxon>Viridiplantae</taxon>
        <taxon>Streptophyta</taxon>
        <taxon>Embryophyta</taxon>
        <taxon>Marchantiophyta</taxon>
        <taxon>Marchantiopsida</taxon>
        <taxon>Marchantiidae</taxon>
        <taxon>Marchantiales</taxon>
        <taxon>Ricciaceae</taxon>
        <taxon>Riccia</taxon>
    </lineage>
</organism>
<sequence length="71" mass="8009">MRCSAAARVGDFLSDSALYRGGLRPTAAHFIRRLHRHPLRIKIALDLLETRNGLILQSDQNRPKEAKEATD</sequence>
<keyword evidence="2" id="KW-1185">Reference proteome</keyword>
<name>A0ABD1ZCA2_9MARC</name>
<dbReference type="Proteomes" id="UP001605036">
    <property type="component" value="Unassembled WGS sequence"/>
</dbReference>
<dbReference type="AlphaFoldDB" id="A0ABD1ZCA2"/>
<comment type="caution">
    <text evidence="1">The sequence shown here is derived from an EMBL/GenBank/DDBJ whole genome shotgun (WGS) entry which is preliminary data.</text>
</comment>
<dbReference type="EMBL" id="JBHFFA010000002">
    <property type="protein sequence ID" value="KAL2644272.1"/>
    <property type="molecule type" value="Genomic_DNA"/>
</dbReference>
<evidence type="ECO:0000313" key="2">
    <source>
        <dbReference type="Proteomes" id="UP001605036"/>
    </source>
</evidence>
<reference evidence="1 2" key="1">
    <citation type="submission" date="2024-09" db="EMBL/GenBank/DDBJ databases">
        <title>Chromosome-scale assembly of Riccia fluitans.</title>
        <authorList>
            <person name="Paukszto L."/>
            <person name="Sawicki J."/>
            <person name="Karawczyk K."/>
            <person name="Piernik-Szablinska J."/>
            <person name="Szczecinska M."/>
            <person name="Mazdziarz M."/>
        </authorList>
    </citation>
    <scope>NUCLEOTIDE SEQUENCE [LARGE SCALE GENOMIC DNA]</scope>
    <source>
        <strain evidence="1">Rf_01</strain>
        <tissue evidence="1">Aerial parts of the thallus</tissue>
    </source>
</reference>
<evidence type="ECO:0000313" key="1">
    <source>
        <dbReference type="EMBL" id="KAL2644272.1"/>
    </source>
</evidence>
<protein>
    <submittedName>
        <fullName evidence="1">Uncharacterized protein</fullName>
    </submittedName>
</protein>
<accession>A0ABD1ZCA2</accession>
<proteinExistence type="predicted"/>
<gene>
    <name evidence="1" type="ORF">R1flu_011859</name>
</gene>